<dbReference type="Pfam" id="PF21761">
    <property type="entry name" value="RedAm-like_C"/>
    <property type="match status" value="1"/>
</dbReference>
<feature type="domain" description="NADPH-dependent reductive aminase-like C-terminal" evidence="2">
    <location>
        <begin position="260"/>
        <end position="330"/>
    </location>
</feature>
<dbReference type="InterPro" id="IPR051265">
    <property type="entry name" value="HIBADH-related_NP60_sf"/>
</dbReference>
<dbReference type="SUPFAM" id="SSF48179">
    <property type="entry name" value="6-phosphogluconate dehydrogenase C-terminal domain-like"/>
    <property type="match status" value="1"/>
</dbReference>
<comment type="caution">
    <text evidence="3">The sequence shown here is derived from an EMBL/GenBank/DDBJ whole genome shotgun (WGS) entry which is preliminary data.</text>
</comment>
<dbReference type="EMBL" id="SDWV01000022">
    <property type="protein sequence ID" value="RYC05624.1"/>
    <property type="molecule type" value="Genomic_DNA"/>
</dbReference>
<name>A0A4Q2SN70_9ACTN</name>
<protein>
    <submittedName>
        <fullName evidence="3">NAD(P)-dependent oxidoreductase</fullName>
    </submittedName>
</protein>
<dbReference type="SUPFAM" id="SSF51735">
    <property type="entry name" value="NAD(P)-binding Rossmann-fold domains"/>
    <property type="match status" value="1"/>
</dbReference>
<organism evidence="3 4">
    <name type="scientific">Nocardioides zhouii</name>
    <dbReference type="NCBI Taxonomy" id="1168729"/>
    <lineage>
        <taxon>Bacteria</taxon>
        <taxon>Bacillati</taxon>
        <taxon>Actinomycetota</taxon>
        <taxon>Actinomycetes</taxon>
        <taxon>Propionibacteriales</taxon>
        <taxon>Nocardioidaceae</taxon>
        <taxon>Nocardioides</taxon>
    </lineage>
</organism>
<accession>A0A4Q2SN70</accession>
<dbReference type="PANTHER" id="PTHR43580">
    <property type="entry name" value="OXIDOREDUCTASE GLYR1-RELATED"/>
    <property type="match status" value="1"/>
</dbReference>
<dbReference type="InterPro" id="IPR008927">
    <property type="entry name" value="6-PGluconate_DH-like_C_sf"/>
</dbReference>
<dbReference type="Pfam" id="PF03446">
    <property type="entry name" value="NAD_binding_2"/>
    <property type="match status" value="1"/>
</dbReference>
<dbReference type="AlphaFoldDB" id="A0A4Q2SN70"/>
<dbReference type="Gene3D" id="3.40.50.720">
    <property type="entry name" value="NAD(P)-binding Rossmann-like Domain"/>
    <property type="match status" value="1"/>
</dbReference>
<evidence type="ECO:0000259" key="2">
    <source>
        <dbReference type="Pfam" id="PF21761"/>
    </source>
</evidence>
<dbReference type="InterPro" id="IPR036291">
    <property type="entry name" value="NAD(P)-bd_dom_sf"/>
</dbReference>
<reference evidence="3 4" key="1">
    <citation type="submission" date="2019-01" db="EMBL/GenBank/DDBJ databases">
        <title>Novel species of Nocardioides.</title>
        <authorList>
            <person name="Liu Q."/>
            <person name="X Y.-H."/>
        </authorList>
    </citation>
    <scope>NUCLEOTIDE SEQUENCE [LARGE SCALE GENOMIC DNA]</scope>
    <source>
        <strain evidence="3 4">HLT2-9</strain>
    </source>
</reference>
<dbReference type="InterPro" id="IPR013328">
    <property type="entry name" value="6PGD_dom2"/>
</dbReference>
<keyword evidence="4" id="KW-1185">Reference proteome</keyword>
<dbReference type="Gene3D" id="1.10.1040.10">
    <property type="entry name" value="N-(1-d-carboxylethyl)-l-norvaline Dehydrogenase, domain 2"/>
    <property type="match status" value="1"/>
</dbReference>
<evidence type="ECO:0000313" key="4">
    <source>
        <dbReference type="Proteomes" id="UP000291101"/>
    </source>
</evidence>
<dbReference type="InterPro" id="IPR048666">
    <property type="entry name" value="RedAm-like_C"/>
</dbReference>
<dbReference type="GO" id="GO:0050661">
    <property type="term" value="F:NADP binding"/>
    <property type="evidence" value="ECO:0007669"/>
    <property type="project" value="InterPro"/>
</dbReference>
<dbReference type="RefSeq" id="WP_129428259.1">
    <property type="nucleotide sequence ID" value="NZ_SDWV01000022.1"/>
</dbReference>
<proteinExistence type="predicted"/>
<gene>
    <name evidence="3" type="ORF">EUA94_17905</name>
</gene>
<sequence length="349" mass="36990">MLEPPNDPQHHASIVLLAHRCRCVTRQQRGHDSAVSARGVGHLLEVFVIAVIGTGSMGSALAEGLLSAGHAVTVYNRTREKALPLQKMGAHVVESAAQALTSCESAIVVLPDGASTRELLLAPSNAEALDGRRVLSVAHTSASEIVELANEVAQHGGRLAELDITVYPELVRSHAGHFYIAAEEVDAQYWRGILDTLGKHVHFVGPVGNASRTEFALWLSYMFQAIAVAYSAAAFKGLGLPDDALVSALVEDPTLRVTGAESYIPQMVARQYATDIFSIDTFALTAGLVIDEAEELGLVTAPLREIRNLFLAASAKGHGADDVSAVYEALLTTDRTVGAHGDAKHAPLA</sequence>
<evidence type="ECO:0000313" key="3">
    <source>
        <dbReference type="EMBL" id="RYC05624.1"/>
    </source>
</evidence>
<evidence type="ECO:0000259" key="1">
    <source>
        <dbReference type="Pfam" id="PF03446"/>
    </source>
</evidence>
<dbReference type="Proteomes" id="UP000291101">
    <property type="component" value="Unassembled WGS sequence"/>
</dbReference>
<dbReference type="OrthoDB" id="5176214at2"/>
<dbReference type="InterPro" id="IPR006115">
    <property type="entry name" value="6PGDH_NADP-bd"/>
</dbReference>
<feature type="domain" description="6-phosphogluconate dehydrogenase NADP-binding" evidence="1">
    <location>
        <begin position="49"/>
        <end position="205"/>
    </location>
</feature>
<dbReference type="PANTHER" id="PTHR43580:SF2">
    <property type="entry name" value="CYTOKINE-LIKE NUCLEAR FACTOR N-PAC"/>
    <property type="match status" value="1"/>
</dbReference>